<dbReference type="SUPFAM" id="SSF50630">
    <property type="entry name" value="Acid proteases"/>
    <property type="match status" value="2"/>
</dbReference>
<dbReference type="Gene3D" id="2.40.70.10">
    <property type="entry name" value="Acid Proteases"/>
    <property type="match status" value="2"/>
</dbReference>
<name>A0A975G0A6_9CAUL</name>
<evidence type="ECO:0000256" key="2">
    <source>
        <dbReference type="SAM" id="MobiDB-lite"/>
    </source>
</evidence>
<dbReference type="EMBL" id="CP073078">
    <property type="protein sequence ID" value="QUD88122.1"/>
    <property type="molecule type" value="Genomic_DNA"/>
</dbReference>
<dbReference type="InterPro" id="IPR001969">
    <property type="entry name" value="Aspartic_peptidase_AS"/>
</dbReference>
<dbReference type="KEGG" id="caul:KCG34_24350"/>
<dbReference type="GO" id="GO:0006508">
    <property type="term" value="P:proteolysis"/>
    <property type="evidence" value="ECO:0007669"/>
    <property type="project" value="UniProtKB-KW"/>
</dbReference>
<dbReference type="Pfam" id="PF13650">
    <property type="entry name" value="Asp_protease_2"/>
    <property type="match status" value="1"/>
</dbReference>
<reference evidence="5" key="1">
    <citation type="submission" date="2021-04" db="EMBL/GenBank/DDBJ databases">
        <title>The complete genome sequence of Caulobacter sp. S6.</title>
        <authorList>
            <person name="Tang Y."/>
            <person name="Ouyang W."/>
            <person name="Liu Q."/>
            <person name="Huang B."/>
            <person name="Guo Z."/>
            <person name="Lei P."/>
        </authorList>
    </citation>
    <scope>NUCLEOTIDE SEQUENCE</scope>
    <source>
        <strain evidence="5">S6</strain>
    </source>
</reference>
<dbReference type="InterPro" id="IPR001995">
    <property type="entry name" value="Peptidase_A2_cat"/>
</dbReference>
<dbReference type="PROSITE" id="PS00141">
    <property type="entry name" value="ASP_PROTEASE"/>
    <property type="match status" value="1"/>
</dbReference>
<feature type="chain" id="PRO_5037538396" evidence="3">
    <location>
        <begin position="18"/>
        <end position="339"/>
    </location>
</feature>
<dbReference type="CDD" id="cd05483">
    <property type="entry name" value="retropepsin_like_bacteria"/>
    <property type="match status" value="1"/>
</dbReference>
<dbReference type="PROSITE" id="PS50175">
    <property type="entry name" value="ASP_PROT_RETROV"/>
    <property type="match status" value="1"/>
</dbReference>
<dbReference type="Pfam" id="PF13975">
    <property type="entry name" value="gag-asp_proteas"/>
    <property type="match status" value="1"/>
</dbReference>
<dbReference type="InterPro" id="IPR021109">
    <property type="entry name" value="Peptidase_aspartic_dom_sf"/>
</dbReference>
<evidence type="ECO:0000259" key="4">
    <source>
        <dbReference type="PROSITE" id="PS50175"/>
    </source>
</evidence>
<organism evidence="5 6">
    <name type="scientific">Phenylobacterium montanum</name>
    <dbReference type="NCBI Taxonomy" id="2823693"/>
    <lineage>
        <taxon>Bacteria</taxon>
        <taxon>Pseudomonadati</taxon>
        <taxon>Pseudomonadota</taxon>
        <taxon>Alphaproteobacteria</taxon>
        <taxon>Caulobacterales</taxon>
        <taxon>Caulobacteraceae</taxon>
        <taxon>Phenylobacterium</taxon>
    </lineage>
</organism>
<dbReference type="InterPro" id="IPR034122">
    <property type="entry name" value="Retropepsin-like_bacterial"/>
</dbReference>
<proteinExistence type="predicted"/>
<feature type="domain" description="Peptidase A2" evidence="4">
    <location>
        <begin position="96"/>
        <end position="111"/>
    </location>
</feature>
<feature type="signal peptide" evidence="3">
    <location>
        <begin position="1"/>
        <end position="17"/>
    </location>
</feature>
<protein>
    <submittedName>
        <fullName evidence="5">Retroviral-like aspartic protease family protein</fullName>
    </submittedName>
</protein>
<keyword evidence="1" id="KW-0378">Hydrolase</keyword>
<accession>A0A975G0A6</accession>
<feature type="region of interest" description="Disordered" evidence="2">
    <location>
        <begin position="50"/>
        <end position="78"/>
    </location>
</feature>
<dbReference type="Proteomes" id="UP000676409">
    <property type="component" value="Chromosome"/>
</dbReference>
<dbReference type="GO" id="GO:0004190">
    <property type="term" value="F:aspartic-type endopeptidase activity"/>
    <property type="evidence" value="ECO:0007669"/>
    <property type="project" value="InterPro"/>
</dbReference>
<evidence type="ECO:0000256" key="1">
    <source>
        <dbReference type="ARBA" id="ARBA00022801"/>
    </source>
</evidence>
<dbReference type="RefSeq" id="WP_211938173.1">
    <property type="nucleotide sequence ID" value="NZ_CP073078.1"/>
</dbReference>
<evidence type="ECO:0000313" key="5">
    <source>
        <dbReference type="EMBL" id="QUD88122.1"/>
    </source>
</evidence>
<keyword evidence="3" id="KW-0732">Signal</keyword>
<evidence type="ECO:0000256" key="3">
    <source>
        <dbReference type="SAM" id="SignalP"/>
    </source>
</evidence>
<evidence type="ECO:0000313" key="6">
    <source>
        <dbReference type="Proteomes" id="UP000676409"/>
    </source>
</evidence>
<gene>
    <name evidence="5" type="ORF">KCG34_24350</name>
</gene>
<keyword evidence="5" id="KW-0645">Protease</keyword>
<dbReference type="AlphaFoldDB" id="A0A975G0A6"/>
<keyword evidence="6" id="KW-1185">Reference proteome</keyword>
<sequence>MIAGLAVGLPGHSFAFASSGATGALQTGSAPMVASPNGPVIATPAPLASPVAATSTTPDAAVATPDVAGGPESLKMAPDPTQRLRLSVMVNGQGPYDFLIDTGSDRTVISRELADALNLKLGPHVIMHESAGVDNIQTAIIDKLEIGNRRISHIEAPEVPAASLGAAGMLGVDALRNLHIVMDFKAMRLSSSESRREPTEAGTIVVHGRSRFGQLVLVDAEVRGVPVFVVLDSGSQLSVGNPALLRLLTGHVLKPESRHEAEIISVTGRKMTVELDDITEAHIGGLEIRNMPLAFAQLHTFDRFGLVDQPALLLGMDVLRQCQRVSVDLRRKEATFTLN</sequence>